<evidence type="ECO:0000313" key="2">
    <source>
        <dbReference type="Proteomes" id="UP001595379"/>
    </source>
</evidence>
<keyword evidence="2" id="KW-1185">Reference proteome</keyword>
<name>A0ABV6ZU52_9PROT</name>
<dbReference type="EMBL" id="JBHRSV010000001">
    <property type="protein sequence ID" value="MFC2924962.1"/>
    <property type="molecule type" value="Genomic_DNA"/>
</dbReference>
<protein>
    <submittedName>
        <fullName evidence="1">TIGR02594 family protein</fullName>
    </submittedName>
</protein>
<accession>A0ABV6ZU52</accession>
<reference evidence="2" key="1">
    <citation type="journal article" date="2019" name="Int. J. Syst. Evol. Microbiol.">
        <title>The Global Catalogue of Microorganisms (GCM) 10K type strain sequencing project: providing services to taxonomists for standard genome sequencing and annotation.</title>
        <authorList>
            <consortium name="The Broad Institute Genomics Platform"/>
            <consortium name="The Broad Institute Genome Sequencing Center for Infectious Disease"/>
            <person name="Wu L."/>
            <person name="Ma J."/>
        </authorList>
    </citation>
    <scope>NUCLEOTIDE SEQUENCE [LARGE SCALE GENOMIC DNA]</scope>
    <source>
        <strain evidence="2">KCTC 52487</strain>
    </source>
</reference>
<dbReference type="NCBIfam" id="TIGR02594">
    <property type="entry name" value="TIGR02594 family protein"/>
    <property type="match status" value="1"/>
</dbReference>
<evidence type="ECO:0000313" key="1">
    <source>
        <dbReference type="EMBL" id="MFC2924962.1"/>
    </source>
</evidence>
<proteinExistence type="predicted"/>
<dbReference type="InterPro" id="IPR013423">
    <property type="entry name" value="CHP02594"/>
</dbReference>
<comment type="caution">
    <text evidence="1">The sequence shown here is derived from an EMBL/GenBank/DDBJ whole genome shotgun (WGS) entry which is preliminary data.</text>
</comment>
<organism evidence="1 2">
    <name type="scientific">Hyphobacterium vulgare</name>
    <dbReference type="NCBI Taxonomy" id="1736751"/>
    <lineage>
        <taxon>Bacteria</taxon>
        <taxon>Pseudomonadati</taxon>
        <taxon>Pseudomonadota</taxon>
        <taxon>Alphaproteobacteria</taxon>
        <taxon>Maricaulales</taxon>
        <taxon>Maricaulaceae</taxon>
        <taxon>Hyphobacterium</taxon>
    </lineage>
</organism>
<sequence length="186" mass="20261">MQLHVLPPKYAWLRREPGPRMLVEALKLYGVLEAKGTADNPQIMEWAKEVAKAPGLGWIGSWYDKDSIPWCGLFVGVVAARAGKPIRSKLLSARDWLNWGSPVIGAPVLGDVLVFARGSGGHVGLYVAEDRDAYHVLGGNQGDAVSIDRVSKDRFLGARNHYATAQPDNCRRIQMGADGPLSMNEA</sequence>
<dbReference type="Proteomes" id="UP001595379">
    <property type="component" value="Unassembled WGS sequence"/>
</dbReference>
<gene>
    <name evidence="1" type="ORF">ACFOOR_02465</name>
</gene>
<dbReference type="RefSeq" id="WP_343163845.1">
    <property type="nucleotide sequence ID" value="NZ_JBHRSV010000001.1"/>
</dbReference>